<dbReference type="AlphaFoldDB" id="A0A1U8AT55"/>
<gene>
    <name evidence="2" type="primary">LOC104607160</name>
</gene>
<protein>
    <submittedName>
        <fullName evidence="2">Protein TRIGALACTOSYLDIACYLGLYCEROL 4, chloroplastic</fullName>
    </submittedName>
</protein>
<dbReference type="GO" id="GO:0070300">
    <property type="term" value="F:phosphatidic acid binding"/>
    <property type="evidence" value="ECO:0007669"/>
    <property type="project" value="InterPro"/>
</dbReference>
<dbReference type="InParanoid" id="A0A1U8AT55"/>
<dbReference type="OMA" id="QFPHHNL"/>
<organism evidence="1 2">
    <name type="scientific">Nelumbo nucifera</name>
    <name type="common">Sacred lotus</name>
    <dbReference type="NCBI Taxonomy" id="4432"/>
    <lineage>
        <taxon>Eukaryota</taxon>
        <taxon>Viridiplantae</taxon>
        <taxon>Streptophyta</taxon>
        <taxon>Embryophyta</taxon>
        <taxon>Tracheophyta</taxon>
        <taxon>Spermatophyta</taxon>
        <taxon>Magnoliopsida</taxon>
        <taxon>Proteales</taxon>
        <taxon>Nelumbonaceae</taxon>
        <taxon>Nelumbo</taxon>
    </lineage>
</organism>
<dbReference type="GO" id="GO:0009941">
    <property type="term" value="C:chloroplast envelope"/>
    <property type="evidence" value="ECO:0000318"/>
    <property type="project" value="GO_Central"/>
</dbReference>
<dbReference type="STRING" id="4432.A0A1U8AT55"/>
<name>A0A1U8AT55_NELNU</name>
<accession>A0A1U8AT55</accession>
<dbReference type="Proteomes" id="UP000189703">
    <property type="component" value="Unplaced"/>
</dbReference>
<dbReference type="GO" id="GO:1990052">
    <property type="term" value="P:ER to chloroplast lipid transport"/>
    <property type="evidence" value="ECO:0000318"/>
    <property type="project" value="GO_Central"/>
</dbReference>
<evidence type="ECO:0000313" key="2">
    <source>
        <dbReference type="RefSeq" id="XP_010271014.1"/>
    </source>
</evidence>
<dbReference type="FunCoup" id="A0A1U8AT55">
    <property type="interactions" value="2089"/>
</dbReference>
<proteinExistence type="predicted"/>
<dbReference type="InterPro" id="IPR044160">
    <property type="entry name" value="TGD4-like"/>
</dbReference>
<dbReference type="GeneID" id="104607160"/>
<sequence>MKKLRWTMDDGFGDLDMSTSITIDGIARPVPGDSLPLGLSRGTKLSRPKQIDFMQRFMSAFFLPSYADHPARVGDGLALQRVLTFPFGENWIATFLGQFNLQKLASSLKDKGSREPPESSWLKNLGKHLCDKSMYAFGFCSEFLITPNDTLLVSSEACGDKKRYRKKAVLDHKFPQHNLTVEATSPGLFVDKVGTYWDVPLLITADLASVPSDSGFNDHFCIHYISGAAKQFNSDQTGPIPPSLLPGLYVKSAFSIKKNVDIWRRKSGKLKMVQPFDIFLSDPHISASATVGTVATASFRDNSVRLKREDELQGYGRFDVNFPGKKCAFLADLFASVSCTAQHGNFQRLFLDLSQLHARLDFPSGSKFLSGAARLVQDLNNSQPPDLAALHAICPNVTLSLQQQIVGPFSFRIDSRVSFDFNSRGWHTHVDESMFAIEYALQVLGSAKAIAWYSTKHREAMVELRFFET</sequence>
<dbReference type="PANTHER" id="PTHR34954">
    <property type="entry name" value="EXPRESSED PROTEIN"/>
    <property type="match status" value="1"/>
</dbReference>
<reference evidence="2" key="1">
    <citation type="submission" date="2025-08" db="UniProtKB">
        <authorList>
            <consortium name="RefSeq"/>
        </authorList>
    </citation>
    <scope>IDENTIFICATION</scope>
</reference>
<dbReference type="OrthoDB" id="512148at2759"/>
<dbReference type="eggNOG" id="ENOG502R4W6">
    <property type="taxonomic scope" value="Eukaryota"/>
</dbReference>
<dbReference type="KEGG" id="nnu:104607160"/>
<evidence type="ECO:0000313" key="1">
    <source>
        <dbReference type="Proteomes" id="UP000189703"/>
    </source>
</evidence>
<dbReference type="PANTHER" id="PTHR34954:SF4">
    <property type="entry name" value="PROTEIN TRIGALACTOSYLDIACYLGLYCEROL 4, CHLOROPLASTIC"/>
    <property type="match status" value="1"/>
</dbReference>
<keyword evidence="1" id="KW-1185">Reference proteome</keyword>
<dbReference type="GO" id="GO:0034196">
    <property type="term" value="P:acylglycerol transport"/>
    <property type="evidence" value="ECO:0007669"/>
    <property type="project" value="InterPro"/>
</dbReference>
<dbReference type="RefSeq" id="XP_010271014.1">
    <property type="nucleotide sequence ID" value="XM_010272712.2"/>
</dbReference>